<evidence type="ECO:0000256" key="7">
    <source>
        <dbReference type="ARBA" id="ARBA00022840"/>
    </source>
</evidence>
<dbReference type="PIRSF" id="PIRSF004793">
    <property type="entry name" value="UCP004793"/>
    <property type="match status" value="1"/>
</dbReference>
<evidence type="ECO:0000256" key="3">
    <source>
        <dbReference type="ARBA" id="ARBA00022679"/>
    </source>
</evidence>
<keyword evidence="9 10" id="KW-0472">Membrane</keyword>
<evidence type="ECO:0000256" key="1">
    <source>
        <dbReference type="ARBA" id="ARBA00000877"/>
    </source>
</evidence>
<dbReference type="PANTHER" id="PTHR34185">
    <property type="entry name" value="DIADENYLATE CYCLASE"/>
    <property type="match status" value="1"/>
</dbReference>
<feature type="transmembrane region" description="Helical" evidence="10">
    <location>
        <begin position="14"/>
        <end position="34"/>
    </location>
</feature>
<dbReference type="InterPro" id="IPR045585">
    <property type="entry name" value="CdaA_N"/>
</dbReference>
<dbReference type="RefSeq" id="WP_005606392.1">
    <property type="nucleotide sequence ID" value="NZ_CP102283.1"/>
</dbReference>
<name>C8NIP1_9LACT</name>
<comment type="similarity">
    <text evidence="10">Belongs to the adenylate cyclase family. DacA/CdaA subfamily.</text>
</comment>
<dbReference type="EC" id="2.7.7.85" evidence="10"/>
<dbReference type="EMBL" id="ACKZ01000029">
    <property type="protein sequence ID" value="EEW36438.1"/>
    <property type="molecule type" value="Genomic_DNA"/>
</dbReference>
<comment type="catalytic activity">
    <reaction evidence="1 10">
        <text>2 ATP = 3',3'-c-di-AMP + 2 diphosphate</text>
        <dbReference type="Rhea" id="RHEA:35655"/>
        <dbReference type="ChEBI" id="CHEBI:30616"/>
        <dbReference type="ChEBI" id="CHEBI:33019"/>
        <dbReference type="ChEBI" id="CHEBI:71500"/>
        <dbReference type="EC" id="2.7.7.85"/>
    </reaction>
</comment>
<comment type="function">
    <text evidence="10">Catalyzes the condensation of 2 ATP molecules into cyclic di-AMP (c-di-AMP), a second messenger used to regulate differing processes in different bacteria.</text>
</comment>
<evidence type="ECO:0000313" key="13">
    <source>
        <dbReference type="Proteomes" id="UP000005926"/>
    </source>
</evidence>
<keyword evidence="13" id="KW-1185">Reference proteome</keyword>
<keyword evidence="3 10" id="KW-0808">Transferase</keyword>
<keyword evidence="5 10" id="KW-0548">Nucleotidyltransferase</keyword>
<dbReference type="STRING" id="638301.HMPREF0444_1786"/>
<dbReference type="Pfam" id="PF19293">
    <property type="entry name" value="CdaA_N"/>
    <property type="match status" value="1"/>
</dbReference>
<evidence type="ECO:0000256" key="5">
    <source>
        <dbReference type="ARBA" id="ARBA00022695"/>
    </source>
</evidence>
<dbReference type="GO" id="GO:0005524">
    <property type="term" value="F:ATP binding"/>
    <property type="evidence" value="ECO:0007669"/>
    <property type="project" value="UniProtKB-UniRule"/>
</dbReference>
<organism evidence="12 13">
    <name type="scientific">Granulicatella adiacens ATCC 49175</name>
    <dbReference type="NCBI Taxonomy" id="638301"/>
    <lineage>
        <taxon>Bacteria</taxon>
        <taxon>Bacillati</taxon>
        <taxon>Bacillota</taxon>
        <taxon>Bacilli</taxon>
        <taxon>Lactobacillales</taxon>
        <taxon>Carnobacteriaceae</taxon>
        <taxon>Granulicatella</taxon>
    </lineage>
</organism>
<dbReference type="Proteomes" id="UP000005926">
    <property type="component" value="Unassembled WGS sequence"/>
</dbReference>
<dbReference type="NCBIfam" id="TIGR00159">
    <property type="entry name" value="diadenylate cyclase CdaA"/>
    <property type="match status" value="1"/>
</dbReference>
<evidence type="ECO:0000256" key="2">
    <source>
        <dbReference type="ARBA" id="ARBA00022475"/>
    </source>
</evidence>
<sequence>MQINWNSLFSWGSFRNLIDILIVWYILYNILVIIKGTRAIHLMKGIAAIAAMKFISFFLGLTTLDWIMNFVIQWGVVAALIVFQPEIRRGLEHIGRSNFFSRKYESANEAEIMINELNTAIQYMAKRRIGALISIEQGNSLEEFINTGIPIHSEISNQLITNIFIPNTPLHDGAMIIRDYHIAAAACYLPLSENMMIPKELGTRHRAAIGLSEVSDAITIIISEETGKVSVAIREKLHRELSSEELVQVLSQHLVVEGHDEKDPAVVRWIRALFKGGRSNG</sequence>
<dbReference type="SUPFAM" id="SSF143597">
    <property type="entry name" value="YojJ-like"/>
    <property type="match status" value="1"/>
</dbReference>
<proteinExistence type="inferred from homology"/>
<gene>
    <name evidence="12" type="primary">ybbP</name>
    <name evidence="10" type="synonym">dacA</name>
    <name evidence="12" type="ORF">HMPREF0444_1786</name>
</gene>
<comment type="caution">
    <text evidence="12">The sequence shown here is derived from an EMBL/GenBank/DDBJ whole genome shotgun (WGS) entry which is preliminary data.</text>
</comment>
<dbReference type="InterPro" id="IPR014046">
    <property type="entry name" value="C-di-AMP_synthase"/>
</dbReference>
<dbReference type="GO" id="GO:0106408">
    <property type="term" value="F:diadenylate cyclase activity"/>
    <property type="evidence" value="ECO:0007669"/>
    <property type="project" value="UniProtKB-EC"/>
</dbReference>
<keyword evidence="7 10" id="KW-0067">ATP-binding</keyword>
<feature type="domain" description="DAC" evidence="11">
    <location>
        <begin position="84"/>
        <end position="243"/>
    </location>
</feature>
<dbReference type="GeneID" id="78412454"/>
<dbReference type="InterPro" id="IPR050338">
    <property type="entry name" value="DisA"/>
</dbReference>
<accession>C8NIP1</accession>
<dbReference type="HAMAP" id="MF_01499">
    <property type="entry name" value="DacA"/>
    <property type="match status" value="1"/>
</dbReference>
<keyword evidence="6 10" id="KW-0547">Nucleotide-binding</keyword>
<keyword evidence="8 10" id="KW-1133">Transmembrane helix</keyword>
<dbReference type="HOGENOM" id="CLU_038561_0_1_9"/>
<evidence type="ECO:0000256" key="4">
    <source>
        <dbReference type="ARBA" id="ARBA00022692"/>
    </source>
</evidence>
<evidence type="ECO:0000313" key="12">
    <source>
        <dbReference type="EMBL" id="EEW36438.1"/>
    </source>
</evidence>
<comment type="caution">
    <text evidence="10">Lacks conserved residue(s) required for the propagation of feature annotation.</text>
</comment>
<protein>
    <recommendedName>
        <fullName evidence="10">Diadenylate cyclase</fullName>
        <shortName evidence="10">DAC</shortName>
        <ecNumber evidence="10">2.7.7.85</ecNumber>
    </recommendedName>
    <alternativeName>
        <fullName evidence="10">Cyclic-di-AMP synthase</fullName>
        <shortName evidence="10">c-di-AMP synthase</shortName>
    </alternativeName>
</protein>
<dbReference type="InterPro" id="IPR034701">
    <property type="entry name" value="CdaA"/>
</dbReference>
<dbReference type="InterPro" id="IPR003390">
    <property type="entry name" value="DNA_integrity_scan_DisA_N"/>
</dbReference>
<evidence type="ECO:0000256" key="10">
    <source>
        <dbReference type="HAMAP-Rule" id="MF_01499"/>
    </source>
</evidence>
<evidence type="ECO:0000259" key="11">
    <source>
        <dbReference type="PROSITE" id="PS51794"/>
    </source>
</evidence>
<dbReference type="AlphaFoldDB" id="C8NIP1"/>
<keyword evidence="2 10" id="KW-1003">Cell membrane</keyword>
<dbReference type="GO" id="GO:0004016">
    <property type="term" value="F:adenylate cyclase activity"/>
    <property type="evidence" value="ECO:0007669"/>
    <property type="project" value="UniProtKB-UniRule"/>
</dbReference>
<dbReference type="GO" id="GO:0006171">
    <property type="term" value="P:cAMP biosynthetic process"/>
    <property type="evidence" value="ECO:0007669"/>
    <property type="project" value="InterPro"/>
</dbReference>
<dbReference type="Gene3D" id="3.40.1700.10">
    <property type="entry name" value="DNA integrity scanning protein, DisA, N-terminal domain"/>
    <property type="match status" value="1"/>
</dbReference>
<dbReference type="FunFam" id="3.40.1700.10:FF:000002">
    <property type="entry name" value="Diadenylate cyclase"/>
    <property type="match status" value="1"/>
</dbReference>
<dbReference type="InterPro" id="IPR036888">
    <property type="entry name" value="DNA_integrity_DisA_N_sf"/>
</dbReference>
<dbReference type="PROSITE" id="PS51794">
    <property type="entry name" value="DAC"/>
    <property type="match status" value="1"/>
</dbReference>
<feature type="transmembrane region" description="Helical" evidence="10">
    <location>
        <begin position="66"/>
        <end position="83"/>
    </location>
</feature>
<evidence type="ECO:0000256" key="8">
    <source>
        <dbReference type="ARBA" id="ARBA00022989"/>
    </source>
</evidence>
<evidence type="ECO:0000256" key="6">
    <source>
        <dbReference type="ARBA" id="ARBA00022741"/>
    </source>
</evidence>
<keyword evidence="4 10" id="KW-0812">Transmembrane</keyword>
<comment type="subunit">
    <text evidence="10">Probably a homodimer.</text>
</comment>
<evidence type="ECO:0000256" key="9">
    <source>
        <dbReference type="ARBA" id="ARBA00023136"/>
    </source>
</evidence>
<dbReference type="eggNOG" id="COG1624">
    <property type="taxonomic scope" value="Bacteria"/>
</dbReference>
<dbReference type="PANTHER" id="PTHR34185:SF1">
    <property type="entry name" value="DIADENYLATE CYCLASE"/>
    <property type="match status" value="1"/>
</dbReference>
<reference evidence="12 13" key="1">
    <citation type="submission" date="2009-08" db="EMBL/GenBank/DDBJ databases">
        <authorList>
            <person name="Muzny D."/>
            <person name="Qin X."/>
            <person name="Deng J."/>
            <person name="Jiang H."/>
            <person name="Liu Y."/>
            <person name="Qu J."/>
            <person name="Song X.-Z."/>
            <person name="Zhang L."/>
            <person name="Thornton R."/>
            <person name="Coyle M."/>
            <person name="Francisco L."/>
            <person name="Jackson L."/>
            <person name="Javaid M."/>
            <person name="Korchina V."/>
            <person name="Kovar C."/>
            <person name="Mata R."/>
            <person name="Mathew T."/>
            <person name="Ngo R."/>
            <person name="Nguyen L."/>
            <person name="Nguyen N."/>
            <person name="Okwuonu G."/>
            <person name="Ongeri F."/>
            <person name="Pham C."/>
            <person name="Simmons D."/>
            <person name="Wilczek-Boney K."/>
            <person name="Hale W."/>
            <person name="Jakkamsetti A."/>
            <person name="Pham P."/>
            <person name="Ruth R."/>
            <person name="San Lucas F."/>
            <person name="Warren J."/>
            <person name="Zhang J."/>
            <person name="Zhao Z."/>
            <person name="Zhou C."/>
            <person name="Zhu D."/>
            <person name="Lee S."/>
            <person name="Bess C."/>
            <person name="Blankenburg K."/>
            <person name="Forbes L."/>
            <person name="Fu Q."/>
            <person name="Gubbala S."/>
            <person name="Hirani K."/>
            <person name="Jayaseelan J.C."/>
            <person name="Lara F."/>
            <person name="Munidasa M."/>
            <person name="Palculict T."/>
            <person name="Patil S."/>
            <person name="Pu L.-L."/>
            <person name="Saada N."/>
            <person name="Tang L."/>
            <person name="Weissenberger G."/>
            <person name="Zhu Y."/>
            <person name="Hemphill L."/>
            <person name="Shang Y."/>
            <person name="Youmans B."/>
            <person name="Ayvaz T."/>
            <person name="Ross M."/>
            <person name="Santibanez J."/>
            <person name="Aqrawi P."/>
            <person name="Gross S."/>
            <person name="Joshi V."/>
            <person name="Fowler G."/>
            <person name="Nazareth L."/>
            <person name="Reid J."/>
            <person name="Worley K."/>
            <person name="Petrosino J."/>
            <person name="Highlander S."/>
            <person name="Gibbs R."/>
        </authorList>
    </citation>
    <scope>NUCLEOTIDE SEQUENCE [LARGE SCALE GENOMIC DNA]</scope>
    <source>
        <strain evidence="12 13">ATCC 49175</strain>
    </source>
</reference>
<dbReference type="Pfam" id="PF02457">
    <property type="entry name" value="DAC"/>
    <property type="match status" value="1"/>
</dbReference>